<evidence type="ECO:0000313" key="5">
    <source>
        <dbReference type="EMBL" id="CAI7999549.1"/>
    </source>
</evidence>
<feature type="domain" description="ETS" evidence="4">
    <location>
        <begin position="226"/>
        <end position="310"/>
    </location>
</feature>
<dbReference type="PROSITE" id="PS00346">
    <property type="entry name" value="ETS_DOMAIN_2"/>
    <property type="match status" value="1"/>
</dbReference>
<evidence type="ECO:0000256" key="3">
    <source>
        <dbReference type="RuleBase" id="RU004019"/>
    </source>
</evidence>
<comment type="similarity">
    <text evidence="1 3">Belongs to the ETS family.</text>
</comment>
<keyword evidence="6" id="KW-1185">Reference proteome</keyword>
<evidence type="ECO:0000313" key="6">
    <source>
        <dbReference type="Proteomes" id="UP001174909"/>
    </source>
</evidence>
<dbReference type="PROSITE" id="PS50061">
    <property type="entry name" value="ETS_DOMAIN_3"/>
    <property type="match status" value="1"/>
</dbReference>
<reference evidence="5" key="1">
    <citation type="submission" date="2023-03" db="EMBL/GenBank/DDBJ databases">
        <authorList>
            <person name="Steffen K."/>
            <person name="Cardenas P."/>
        </authorList>
    </citation>
    <scope>NUCLEOTIDE SEQUENCE</scope>
</reference>
<dbReference type="GO" id="GO:0043565">
    <property type="term" value="F:sequence-specific DNA binding"/>
    <property type="evidence" value="ECO:0007669"/>
    <property type="project" value="InterPro"/>
</dbReference>
<dbReference type="Gene3D" id="1.10.10.10">
    <property type="entry name" value="Winged helix-like DNA-binding domain superfamily/Winged helix DNA-binding domain"/>
    <property type="match status" value="1"/>
</dbReference>
<dbReference type="Proteomes" id="UP001174909">
    <property type="component" value="Unassembled WGS sequence"/>
</dbReference>
<proteinExistence type="inferred from homology"/>
<dbReference type="InterPro" id="IPR036388">
    <property type="entry name" value="WH-like_DNA-bd_sf"/>
</dbReference>
<comment type="caution">
    <text evidence="5">The sequence shown here is derived from an EMBL/GenBank/DDBJ whole genome shotgun (WGS) entry which is preliminary data.</text>
</comment>
<evidence type="ECO:0000256" key="1">
    <source>
        <dbReference type="ARBA" id="ARBA00005562"/>
    </source>
</evidence>
<dbReference type="InterPro" id="IPR000418">
    <property type="entry name" value="Ets_dom"/>
</dbReference>
<dbReference type="SMART" id="SM00413">
    <property type="entry name" value="ETS"/>
    <property type="match status" value="1"/>
</dbReference>
<protein>
    <submittedName>
        <fullName evidence="5">ETS translocation variant 4</fullName>
    </submittedName>
</protein>
<comment type="subcellular location">
    <subcellularLocation>
        <location evidence="3">Nucleus</location>
    </subcellularLocation>
</comment>
<dbReference type="InterPro" id="IPR046328">
    <property type="entry name" value="ETS_fam"/>
</dbReference>
<dbReference type="GO" id="GO:0000981">
    <property type="term" value="F:DNA-binding transcription factor activity, RNA polymerase II-specific"/>
    <property type="evidence" value="ECO:0007669"/>
    <property type="project" value="TreeGrafter"/>
</dbReference>
<organism evidence="5 6">
    <name type="scientific">Geodia barretti</name>
    <name type="common">Barrett's horny sponge</name>
    <dbReference type="NCBI Taxonomy" id="519541"/>
    <lineage>
        <taxon>Eukaryota</taxon>
        <taxon>Metazoa</taxon>
        <taxon>Porifera</taxon>
        <taxon>Demospongiae</taxon>
        <taxon>Heteroscleromorpha</taxon>
        <taxon>Tetractinellida</taxon>
        <taxon>Astrophorina</taxon>
        <taxon>Geodiidae</taxon>
        <taxon>Geodia</taxon>
    </lineage>
</organism>
<sequence length="508" mass="55985">MALDYPFLNLSDMLTSTASCTDSTSILSSNIVSSSLFVADGLDPCVPPPLPPHLRGVGGWTSAPSYPLHTHNSVYTSPPPHLQLSTPESSPQTVFPHVYPPQQPLTCDIPPGLQVPPNTTLPPVRDFFFRGSSLEESPISSPGDLERENTTSTAASTTNYVGMGVEQQKLGFNRSCSPLAGLGISCSFDSTSSSGDDESLICHPTSRHPTKLVPDGVKMPQRKGGMQLWQFLYSMLNDKNRKYRNLIEWTHTAKERQFRLLEPDAIAVWWGHHKNKPNMSYDKLSRSLRYYYDKGIIRKISGERFVYRFCIDPEVMYRHMGTSNARPQLKPMPQDAKVALNSKECSVTGASPCIAKEPETLTMTSGSTVEQIPSNYSPLFPPSTFHNSLPVPSNSSFTVSSGASGMRRCHSYDSTCRSAVLSPSQTPSPGSCYDSYPSLYSNSFQTYFTSNRSPGSCSPPHSAPLDEYPYVPFTDFPRKDFTDSFPMFSLPAPPLLVDHPIPAFASDF</sequence>
<dbReference type="SUPFAM" id="SSF46785">
    <property type="entry name" value="Winged helix' DNA-binding domain"/>
    <property type="match status" value="1"/>
</dbReference>
<dbReference type="GO" id="GO:0030154">
    <property type="term" value="P:cell differentiation"/>
    <property type="evidence" value="ECO:0007669"/>
    <property type="project" value="TreeGrafter"/>
</dbReference>
<dbReference type="AlphaFoldDB" id="A0AA35R0L4"/>
<gene>
    <name evidence="5" type="ORF">GBAR_LOCUS2740</name>
</gene>
<dbReference type="Pfam" id="PF00178">
    <property type="entry name" value="Ets"/>
    <property type="match status" value="1"/>
</dbReference>
<keyword evidence="3" id="KW-0539">Nucleus</keyword>
<evidence type="ECO:0000256" key="2">
    <source>
        <dbReference type="ARBA" id="ARBA00023125"/>
    </source>
</evidence>
<dbReference type="PRINTS" id="PR00454">
    <property type="entry name" value="ETSDOMAIN"/>
</dbReference>
<accession>A0AA35R0L4</accession>
<keyword evidence="2 3" id="KW-0238">DNA-binding</keyword>
<name>A0AA35R0L4_GEOBA</name>
<dbReference type="GO" id="GO:0005634">
    <property type="term" value="C:nucleus"/>
    <property type="evidence" value="ECO:0007669"/>
    <property type="project" value="UniProtKB-SubCell"/>
</dbReference>
<dbReference type="PANTHER" id="PTHR11849">
    <property type="entry name" value="ETS"/>
    <property type="match status" value="1"/>
</dbReference>
<dbReference type="InterPro" id="IPR036390">
    <property type="entry name" value="WH_DNA-bd_sf"/>
</dbReference>
<evidence type="ECO:0000259" key="4">
    <source>
        <dbReference type="PROSITE" id="PS50061"/>
    </source>
</evidence>
<dbReference type="EMBL" id="CASHTH010000379">
    <property type="protein sequence ID" value="CAI7999549.1"/>
    <property type="molecule type" value="Genomic_DNA"/>
</dbReference>